<dbReference type="Gene3D" id="3.40.50.720">
    <property type="entry name" value="NAD(P)-binding Rossmann-like Domain"/>
    <property type="match status" value="1"/>
</dbReference>
<dbReference type="CDD" id="cd00757">
    <property type="entry name" value="ThiF_MoeB_HesA_family"/>
    <property type="match status" value="1"/>
</dbReference>
<keyword evidence="3" id="KW-0548">Nucleotidyltransferase</keyword>
<evidence type="ECO:0000256" key="1">
    <source>
        <dbReference type="ARBA" id="ARBA00009919"/>
    </source>
</evidence>
<dbReference type="SUPFAM" id="SSF69572">
    <property type="entry name" value="Activating enzymes of the ubiquitin-like proteins"/>
    <property type="match status" value="1"/>
</dbReference>
<feature type="domain" description="THIF-type NAD/FAD binding fold" evidence="2">
    <location>
        <begin position="10"/>
        <end position="247"/>
    </location>
</feature>
<dbReference type="GO" id="GO:0004792">
    <property type="term" value="F:thiosulfate-cyanide sulfurtransferase activity"/>
    <property type="evidence" value="ECO:0007669"/>
    <property type="project" value="TreeGrafter"/>
</dbReference>
<dbReference type="GO" id="GO:0008146">
    <property type="term" value="F:sulfotransferase activity"/>
    <property type="evidence" value="ECO:0007669"/>
    <property type="project" value="TreeGrafter"/>
</dbReference>
<comment type="similarity">
    <text evidence="1">Belongs to the HesA/MoeB/ThiF family.</text>
</comment>
<dbReference type="EMBL" id="NPDT01000007">
    <property type="protein sequence ID" value="PJZ65014.1"/>
    <property type="molecule type" value="Genomic_DNA"/>
</dbReference>
<sequence>MLSPEELSRYSRNILLDEVRRSGQERLKQSTVTIVGAGGLGSPALLYLAAAGVGSIRVVDSDTLDTTNLQRQVLYKHSDIGSGKAFSAAKNATELNPFIRIESIPLRIDRENASDILKNSDLVLEGSDNFETKFCVNDACINERIPLITAGILRFEGMVFGIRPGLDACFRCVYESSPAAEDIPTCADAGVIGGMAGIIGSIQATEAIQFLLDPNRSQTGVFGKILQLNAKTMDFRSVVVNRRTDCEICGSVQAQNFSN</sequence>
<dbReference type="InterPro" id="IPR035985">
    <property type="entry name" value="Ubiquitin-activating_enz"/>
</dbReference>
<gene>
    <name evidence="3" type="ORF">CH371_16075</name>
</gene>
<dbReference type="FunFam" id="3.40.50.720:FF:000080">
    <property type="entry name" value="Thiazole biosynthesis adenylyltransferase ThiF"/>
    <property type="match status" value="1"/>
</dbReference>
<dbReference type="AlphaFoldDB" id="A0A2M9Z9D2"/>
<dbReference type="GO" id="GO:0008641">
    <property type="term" value="F:ubiquitin-like modifier activating enzyme activity"/>
    <property type="evidence" value="ECO:0007669"/>
    <property type="project" value="InterPro"/>
</dbReference>
<dbReference type="PANTHER" id="PTHR10953:SF102">
    <property type="entry name" value="ADENYLYLTRANSFERASE AND SULFURTRANSFERASE MOCS3"/>
    <property type="match status" value="1"/>
</dbReference>
<organism evidence="3 4">
    <name type="scientific">Leptospira wolffii</name>
    <dbReference type="NCBI Taxonomy" id="409998"/>
    <lineage>
        <taxon>Bacteria</taxon>
        <taxon>Pseudomonadati</taxon>
        <taxon>Spirochaetota</taxon>
        <taxon>Spirochaetia</taxon>
        <taxon>Leptospirales</taxon>
        <taxon>Leptospiraceae</taxon>
        <taxon>Leptospira</taxon>
    </lineage>
</organism>
<dbReference type="GO" id="GO:0016779">
    <property type="term" value="F:nucleotidyltransferase activity"/>
    <property type="evidence" value="ECO:0007669"/>
    <property type="project" value="UniProtKB-KW"/>
</dbReference>
<evidence type="ECO:0000313" key="3">
    <source>
        <dbReference type="EMBL" id="PJZ65014.1"/>
    </source>
</evidence>
<dbReference type="GO" id="GO:0005829">
    <property type="term" value="C:cytosol"/>
    <property type="evidence" value="ECO:0007669"/>
    <property type="project" value="TreeGrafter"/>
</dbReference>
<reference evidence="3 4" key="1">
    <citation type="submission" date="2017-07" db="EMBL/GenBank/DDBJ databases">
        <title>Leptospira spp. isolated from tropical soils.</title>
        <authorList>
            <person name="Thibeaux R."/>
            <person name="Iraola G."/>
            <person name="Ferres I."/>
            <person name="Bierque E."/>
            <person name="Girault D."/>
            <person name="Soupe-Gilbert M.-E."/>
            <person name="Picardeau M."/>
            <person name="Goarant C."/>
        </authorList>
    </citation>
    <scope>NUCLEOTIDE SEQUENCE [LARGE SCALE GENOMIC DNA]</scope>
    <source>
        <strain evidence="3 4">FH2-C-A2</strain>
    </source>
</reference>
<evidence type="ECO:0000313" key="4">
    <source>
        <dbReference type="Proteomes" id="UP000231912"/>
    </source>
</evidence>
<dbReference type="RefSeq" id="WP_100759785.1">
    <property type="nucleotide sequence ID" value="NZ_NPDT01000007.1"/>
</dbReference>
<proteinExistence type="inferred from homology"/>
<dbReference type="Proteomes" id="UP000231912">
    <property type="component" value="Unassembled WGS sequence"/>
</dbReference>
<evidence type="ECO:0000259" key="2">
    <source>
        <dbReference type="Pfam" id="PF00899"/>
    </source>
</evidence>
<accession>A0A2M9Z9D2</accession>
<dbReference type="InterPro" id="IPR045886">
    <property type="entry name" value="ThiF/MoeB/HesA"/>
</dbReference>
<keyword evidence="3" id="KW-0808">Transferase</keyword>
<dbReference type="Pfam" id="PF00899">
    <property type="entry name" value="ThiF"/>
    <property type="match status" value="1"/>
</dbReference>
<protein>
    <submittedName>
        <fullName evidence="3">Adenylyltransferase</fullName>
    </submittedName>
</protein>
<dbReference type="InterPro" id="IPR000594">
    <property type="entry name" value="ThiF_NAD_FAD-bd"/>
</dbReference>
<comment type="caution">
    <text evidence="3">The sequence shown here is derived from an EMBL/GenBank/DDBJ whole genome shotgun (WGS) entry which is preliminary data.</text>
</comment>
<name>A0A2M9Z9D2_9LEPT</name>
<dbReference type="PANTHER" id="PTHR10953">
    <property type="entry name" value="UBIQUITIN-ACTIVATING ENZYME E1"/>
    <property type="match status" value="1"/>
</dbReference>